<dbReference type="EMBL" id="CM056743">
    <property type="protein sequence ID" value="KAJ8673097.1"/>
    <property type="molecule type" value="Genomic_DNA"/>
</dbReference>
<accession>A0ACC2NPR6</accession>
<dbReference type="Proteomes" id="UP001239111">
    <property type="component" value="Chromosome 3"/>
</dbReference>
<reference evidence="1" key="1">
    <citation type="submission" date="2023-04" db="EMBL/GenBank/DDBJ databases">
        <title>A chromosome-level genome assembly of the parasitoid wasp Eretmocerus hayati.</title>
        <authorList>
            <person name="Zhong Y."/>
            <person name="Liu S."/>
            <person name="Liu Y."/>
        </authorList>
    </citation>
    <scope>NUCLEOTIDE SEQUENCE</scope>
    <source>
        <strain evidence="1">ZJU_SS_LIU_2023</strain>
    </source>
</reference>
<organism evidence="1 2">
    <name type="scientific">Eretmocerus hayati</name>
    <dbReference type="NCBI Taxonomy" id="131215"/>
    <lineage>
        <taxon>Eukaryota</taxon>
        <taxon>Metazoa</taxon>
        <taxon>Ecdysozoa</taxon>
        <taxon>Arthropoda</taxon>
        <taxon>Hexapoda</taxon>
        <taxon>Insecta</taxon>
        <taxon>Pterygota</taxon>
        <taxon>Neoptera</taxon>
        <taxon>Endopterygota</taxon>
        <taxon>Hymenoptera</taxon>
        <taxon>Apocrita</taxon>
        <taxon>Proctotrupomorpha</taxon>
        <taxon>Chalcidoidea</taxon>
        <taxon>Aphelinidae</taxon>
        <taxon>Aphelininae</taxon>
        <taxon>Eretmocerus</taxon>
    </lineage>
</organism>
<protein>
    <submittedName>
        <fullName evidence="1">Uncharacterized protein</fullName>
    </submittedName>
</protein>
<evidence type="ECO:0000313" key="2">
    <source>
        <dbReference type="Proteomes" id="UP001239111"/>
    </source>
</evidence>
<gene>
    <name evidence="1" type="ORF">QAD02_004358</name>
</gene>
<evidence type="ECO:0000313" key="1">
    <source>
        <dbReference type="EMBL" id="KAJ8673097.1"/>
    </source>
</evidence>
<name>A0ACC2NPR6_9HYME</name>
<sequence>MFAGPRGAVGGGSNGSRVDPWWNPGSFCPSVSSPGPPRIDGGPPLENEDLQYCSYQSNNNSRNSEAETRCFGTNNGTTTANSITSLGYHTVDSTRPNGVASCNGLDPYGLMQRSLDHQQQVNGNPSNLARVDSSQQRQLPSLLSAPASSSTQSPGPNSSDSLNGLPHNSYCSRIKQENGNLSDGRTTPSKNFSPSLLSSLLSASRISNKGYNRRSSSGEQHLDRNGSDHTVNNRGRDSGDLLLGSVKLEYPDASSDARADCIKTEEYILSDSPPELLLKQRASPSNISAIDMKFEPQSGRQTTPSHLNASGVEPPHSSQGNQGIVVGGGSPGEVVGVDSMLLSPWGAAGTEFLETHDTKQTAAGLEDAWDTLLLGSSVGAAAVQSLAELKPLPPFTGYTGHLSINGIQGHHYHTIASSAQRPGMQSTSPSPSNQEYYESSVTVDYINNIEDLAEIIGSAMADTTVPGSRNGGPNSNSDNGPTSEHDPEVSPRDWIDIAEWIDTACSPKSQETSSSSPYPQMYASAATTTPSNPNQPQQQHGSTLQSLLTHGYSPMLQQRLQQSCGETPSSTSPYPPVSPPGHVSTSCSPNHHLNSSFITPQHPRKRSRPSGGSHNPKKNPNGGITTSLPYGTEASLLGGKEKPVHRCSICNRGFLNKSNIKVHLRTHTGEKPFRCEVCGKAFRQKAHLIKHQQIHKRIGRD</sequence>
<comment type="caution">
    <text evidence="1">The sequence shown here is derived from an EMBL/GenBank/DDBJ whole genome shotgun (WGS) entry which is preliminary data.</text>
</comment>
<proteinExistence type="predicted"/>
<keyword evidence="2" id="KW-1185">Reference proteome</keyword>